<dbReference type="Pfam" id="PF11706">
    <property type="entry name" value="zf-CGNR"/>
    <property type="match status" value="1"/>
</dbReference>
<gene>
    <name evidence="2" type="ORF">CTE05_22700</name>
</gene>
<dbReference type="PANTHER" id="PTHR35525">
    <property type="entry name" value="BLL6575 PROTEIN"/>
    <property type="match status" value="1"/>
</dbReference>
<evidence type="ECO:0000313" key="3">
    <source>
        <dbReference type="Proteomes" id="UP000321049"/>
    </source>
</evidence>
<dbReference type="Pfam" id="PF07336">
    <property type="entry name" value="ABATE"/>
    <property type="match status" value="1"/>
</dbReference>
<accession>A0A511JM85</accession>
<organism evidence="2 3">
    <name type="scientific">Cellulomonas terrae</name>
    <dbReference type="NCBI Taxonomy" id="311234"/>
    <lineage>
        <taxon>Bacteria</taxon>
        <taxon>Bacillati</taxon>
        <taxon>Actinomycetota</taxon>
        <taxon>Actinomycetes</taxon>
        <taxon>Micrococcales</taxon>
        <taxon>Cellulomonadaceae</taxon>
        <taxon>Cellulomonas</taxon>
    </lineage>
</organism>
<feature type="domain" description="Zinc finger CGNR" evidence="1">
    <location>
        <begin position="153"/>
        <end position="197"/>
    </location>
</feature>
<dbReference type="Proteomes" id="UP000321049">
    <property type="component" value="Unassembled WGS sequence"/>
</dbReference>
<evidence type="ECO:0000259" key="1">
    <source>
        <dbReference type="Pfam" id="PF11706"/>
    </source>
</evidence>
<dbReference type="AlphaFoldDB" id="A0A511JM85"/>
<protein>
    <recommendedName>
        <fullName evidence="1">Zinc finger CGNR domain-containing protein</fullName>
    </recommendedName>
</protein>
<dbReference type="SUPFAM" id="SSF160904">
    <property type="entry name" value="Jann2411-like"/>
    <property type="match status" value="1"/>
</dbReference>
<reference evidence="2 3" key="1">
    <citation type="submission" date="2019-07" db="EMBL/GenBank/DDBJ databases">
        <title>Whole genome shotgun sequence of Cellulomonas terrae NBRC 100819.</title>
        <authorList>
            <person name="Hosoyama A."/>
            <person name="Uohara A."/>
            <person name="Ohji S."/>
            <person name="Ichikawa N."/>
        </authorList>
    </citation>
    <scope>NUCLEOTIDE SEQUENCE [LARGE SCALE GENOMIC DNA]</scope>
    <source>
        <strain evidence="2 3">NBRC 100819</strain>
    </source>
</reference>
<dbReference type="Gene3D" id="1.10.3300.10">
    <property type="entry name" value="Jann2411-like domain"/>
    <property type="match status" value="1"/>
</dbReference>
<dbReference type="InterPro" id="IPR021005">
    <property type="entry name" value="Znf_CGNR"/>
</dbReference>
<dbReference type="InterPro" id="IPR023286">
    <property type="entry name" value="ABATE_dom_sf"/>
</dbReference>
<evidence type="ECO:0000313" key="2">
    <source>
        <dbReference type="EMBL" id="GEL98723.1"/>
    </source>
</evidence>
<name>A0A511JM85_9CELL</name>
<dbReference type="EMBL" id="BJWH01000011">
    <property type="protein sequence ID" value="GEL98723.1"/>
    <property type="molecule type" value="Genomic_DNA"/>
</dbReference>
<comment type="caution">
    <text evidence="2">The sequence shown here is derived from an EMBL/GenBank/DDBJ whole genome shotgun (WGS) entry which is preliminary data.</text>
</comment>
<proteinExistence type="predicted"/>
<dbReference type="InterPro" id="IPR010852">
    <property type="entry name" value="ABATE"/>
</dbReference>
<dbReference type="PANTHER" id="PTHR35525:SF3">
    <property type="entry name" value="BLL6575 PROTEIN"/>
    <property type="match status" value="1"/>
</dbReference>
<sequence>MAVELPELVGGALCLDVANSVDGRVLEEPLDYLATYADLVGWALRAGGLSTAEAEALRARADADPEGARDELIRARALRESVFALFHGYAQDGAARPDQLAAVQEAYTDALRHARLEPAGEDLCWTWDPDLRLPRWRVAQSAIDLATGSSLGRVKACASQDGCQYLFVDTSKNGSRRWCSMTDCGNQAKSKRLTARRRADRTEAR</sequence>
<dbReference type="OrthoDB" id="123307at2"/>
<keyword evidence="3" id="KW-1185">Reference proteome</keyword>